<feature type="compositionally biased region" description="Acidic residues" evidence="1">
    <location>
        <begin position="67"/>
        <end position="81"/>
    </location>
</feature>
<evidence type="ECO:0000256" key="1">
    <source>
        <dbReference type="SAM" id="MobiDB-lite"/>
    </source>
</evidence>
<sequence>MCYLTKLFLQNSYLRQRIFHPPGFELPPDPDSPRLKPPPLPEPPEPEPPEDPEPPDEPELDPHDEPFPPEEPDPELPDEPEPINPPLFPEPPEEPDPEFPEDPELDCPQPPQLPQPPHPPKPPLGLFPEEPDPEDPDPELPEDPDPELPDEPDPEFPEEPEFDPPDSVQVIDEVHLADTLTDAPPPMIDKPFIPPPEGCFPPESPNPNQIQFFKDDTTDPLSFNTDVRVRDTPEPTALSALSKPSKMGPITGRCVMTPTTSNLTMYCKRLLNLTVPRICLRILVVEEKSIDIVILGSSFKTNTTPSPDITNHINLWSNVAMELTNDITGFSSRSTLTTPERSGFPEAAICALMILDTFMSPIINLSSLISWRNFKHPDSRLYCFT</sequence>
<keyword evidence="3" id="KW-1185">Reference proteome</keyword>
<evidence type="ECO:0000313" key="3">
    <source>
        <dbReference type="Proteomes" id="UP001516400"/>
    </source>
</evidence>
<dbReference type="AlphaFoldDB" id="A0ABD2N9Y9"/>
<feature type="compositionally biased region" description="Pro residues" evidence="1">
    <location>
        <begin position="24"/>
        <end position="43"/>
    </location>
</feature>
<feature type="compositionally biased region" description="Acidic residues" evidence="1">
    <location>
        <begin position="129"/>
        <end position="164"/>
    </location>
</feature>
<organism evidence="2 3">
    <name type="scientific">Cryptolaemus montrouzieri</name>
    <dbReference type="NCBI Taxonomy" id="559131"/>
    <lineage>
        <taxon>Eukaryota</taxon>
        <taxon>Metazoa</taxon>
        <taxon>Ecdysozoa</taxon>
        <taxon>Arthropoda</taxon>
        <taxon>Hexapoda</taxon>
        <taxon>Insecta</taxon>
        <taxon>Pterygota</taxon>
        <taxon>Neoptera</taxon>
        <taxon>Endopterygota</taxon>
        <taxon>Coleoptera</taxon>
        <taxon>Polyphaga</taxon>
        <taxon>Cucujiformia</taxon>
        <taxon>Coccinelloidea</taxon>
        <taxon>Coccinellidae</taxon>
        <taxon>Scymninae</taxon>
        <taxon>Scymnini</taxon>
        <taxon>Cryptolaemus</taxon>
    </lineage>
</organism>
<proteinExistence type="predicted"/>
<gene>
    <name evidence="2" type="ORF">HHI36_020341</name>
</gene>
<evidence type="ECO:0000313" key="2">
    <source>
        <dbReference type="EMBL" id="KAL3275586.1"/>
    </source>
</evidence>
<dbReference type="Proteomes" id="UP001516400">
    <property type="component" value="Unassembled WGS sequence"/>
</dbReference>
<feature type="compositionally biased region" description="Acidic residues" evidence="1">
    <location>
        <begin position="44"/>
        <end position="59"/>
    </location>
</feature>
<name>A0ABD2N9Y9_9CUCU</name>
<feature type="region of interest" description="Disordered" evidence="1">
    <location>
        <begin position="19"/>
        <end position="166"/>
    </location>
</feature>
<accession>A0ABD2N9Y9</accession>
<feature type="compositionally biased region" description="Pro residues" evidence="1">
    <location>
        <begin position="108"/>
        <end position="125"/>
    </location>
</feature>
<feature type="compositionally biased region" description="Acidic residues" evidence="1">
    <location>
        <begin position="91"/>
        <end position="105"/>
    </location>
</feature>
<reference evidence="2 3" key="1">
    <citation type="journal article" date="2021" name="BMC Biol.">
        <title>Horizontally acquired antibacterial genes associated with adaptive radiation of ladybird beetles.</title>
        <authorList>
            <person name="Li H.S."/>
            <person name="Tang X.F."/>
            <person name="Huang Y.H."/>
            <person name="Xu Z.Y."/>
            <person name="Chen M.L."/>
            <person name="Du X.Y."/>
            <person name="Qiu B.Y."/>
            <person name="Chen P.T."/>
            <person name="Zhang W."/>
            <person name="Slipinski A."/>
            <person name="Escalona H.E."/>
            <person name="Waterhouse R.M."/>
            <person name="Zwick A."/>
            <person name="Pang H."/>
        </authorList>
    </citation>
    <scope>NUCLEOTIDE SEQUENCE [LARGE SCALE GENOMIC DNA]</scope>
    <source>
        <strain evidence="2">SYSU2018</strain>
    </source>
</reference>
<comment type="caution">
    <text evidence="2">The sequence shown here is derived from an EMBL/GenBank/DDBJ whole genome shotgun (WGS) entry which is preliminary data.</text>
</comment>
<dbReference type="EMBL" id="JABFTP020000083">
    <property type="protein sequence ID" value="KAL3275586.1"/>
    <property type="molecule type" value="Genomic_DNA"/>
</dbReference>
<protein>
    <submittedName>
        <fullName evidence="2">Uncharacterized protein</fullName>
    </submittedName>
</protein>